<evidence type="ECO:0000256" key="1">
    <source>
        <dbReference type="SAM" id="MobiDB-lite"/>
    </source>
</evidence>
<reference evidence="2 3" key="1">
    <citation type="submission" date="2016-10" db="EMBL/GenBank/DDBJ databases">
        <authorList>
            <person name="de Groot N.N."/>
        </authorList>
    </citation>
    <scope>NUCLEOTIDE SEQUENCE [LARGE SCALE GENOMIC DNA]</scope>
    <source>
        <strain evidence="2 3">CPCC 202699</strain>
    </source>
</reference>
<name>A0A1H2YL41_9PSEU</name>
<dbReference type="STRING" id="589385.SAMN05421504_102174"/>
<gene>
    <name evidence="2" type="ORF">SAMN05421504_102174</name>
</gene>
<protein>
    <submittedName>
        <fullName evidence="2">Uncharacterized protein</fullName>
    </submittedName>
</protein>
<accession>A0A1H2YL41</accession>
<organism evidence="2 3">
    <name type="scientific">Amycolatopsis xylanica</name>
    <dbReference type="NCBI Taxonomy" id="589385"/>
    <lineage>
        <taxon>Bacteria</taxon>
        <taxon>Bacillati</taxon>
        <taxon>Actinomycetota</taxon>
        <taxon>Actinomycetes</taxon>
        <taxon>Pseudonocardiales</taxon>
        <taxon>Pseudonocardiaceae</taxon>
        <taxon>Amycolatopsis</taxon>
    </lineage>
</organism>
<dbReference type="RefSeq" id="WP_091288106.1">
    <property type="nucleotide sequence ID" value="NZ_FNON01000002.1"/>
</dbReference>
<keyword evidence="3" id="KW-1185">Reference proteome</keyword>
<dbReference type="Proteomes" id="UP000199515">
    <property type="component" value="Unassembled WGS sequence"/>
</dbReference>
<dbReference type="OrthoDB" id="3681527at2"/>
<proteinExistence type="predicted"/>
<feature type="region of interest" description="Disordered" evidence="1">
    <location>
        <begin position="270"/>
        <end position="304"/>
    </location>
</feature>
<evidence type="ECO:0000313" key="3">
    <source>
        <dbReference type="Proteomes" id="UP000199515"/>
    </source>
</evidence>
<sequence length="331" mass="35475">MTVDFDSLDKSFLEAGGLVPFLVPLAGWVDFLTNKHDSFSMEGQSQMMQGLPMTDVHFDDFFHTAQLLSGQPLDELGQVYETLVKNARGLDDGMEDFQSACVNIFRNWRGDAQAACAAYGGKIMDFVNDEREAAATLASCLLSYASIIKAARADWLKLAQNFVAALGQKQENDEASGWKVVLTVVGSLVGAAFGVVTAGVGLAASEAAVATAISYGSAVTAAVADGVTEAAKESLDGEKYQDIAYKYLRACRELEERLVNGINDEVLPKLQQLGESRPTPPSSPVDVGRFDEDPGKVLVPEHTTDDVDKWLAKKKKEAGSRPPSNISSALG</sequence>
<dbReference type="AlphaFoldDB" id="A0A1H2YL41"/>
<dbReference type="EMBL" id="FNON01000002">
    <property type="protein sequence ID" value="SDX05886.1"/>
    <property type="molecule type" value="Genomic_DNA"/>
</dbReference>
<evidence type="ECO:0000313" key="2">
    <source>
        <dbReference type="EMBL" id="SDX05886.1"/>
    </source>
</evidence>